<feature type="compositionally biased region" description="Basic and acidic residues" evidence="1">
    <location>
        <begin position="122"/>
        <end position="156"/>
    </location>
</feature>
<dbReference type="Proteomes" id="UP001224682">
    <property type="component" value="Unassembled WGS sequence"/>
</dbReference>
<dbReference type="InterPro" id="IPR052205">
    <property type="entry name" value="FliO/MopB"/>
</dbReference>
<protein>
    <recommendedName>
        <fullName evidence="5">Flagellar biosynthesis protein FliO</fullName>
    </recommendedName>
</protein>
<keyword evidence="2" id="KW-0472">Membrane</keyword>
<feature type="compositionally biased region" description="Low complexity" evidence="1">
    <location>
        <begin position="365"/>
        <end position="378"/>
    </location>
</feature>
<proteinExistence type="predicted"/>
<feature type="region of interest" description="Disordered" evidence="1">
    <location>
        <begin position="100"/>
        <end position="289"/>
    </location>
</feature>
<organism evidence="3 4">
    <name type="scientific">Ancylobacter polymorphus</name>
    <dbReference type="NCBI Taxonomy" id="223390"/>
    <lineage>
        <taxon>Bacteria</taxon>
        <taxon>Pseudomonadati</taxon>
        <taxon>Pseudomonadota</taxon>
        <taxon>Alphaproteobacteria</taxon>
        <taxon>Hyphomicrobiales</taxon>
        <taxon>Xanthobacteraceae</taxon>
        <taxon>Ancylobacter</taxon>
    </lineage>
</organism>
<gene>
    <name evidence="3" type="ORF">J2S75_002346</name>
</gene>
<feature type="region of interest" description="Disordered" evidence="1">
    <location>
        <begin position="301"/>
        <end position="329"/>
    </location>
</feature>
<feature type="transmembrane region" description="Helical" evidence="2">
    <location>
        <begin position="12"/>
        <end position="32"/>
    </location>
</feature>
<comment type="caution">
    <text evidence="3">The sequence shown here is derived from an EMBL/GenBank/DDBJ whole genome shotgun (WGS) entry which is preliminary data.</text>
</comment>
<evidence type="ECO:0000256" key="2">
    <source>
        <dbReference type="SAM" id="Phobius"/>
    </source>
</evidence>
<keyword evidence="2" id="KW-0812">Transmembrane</keyword>
<keyword evidence="4" id="KW-1185">Reference proteome</keyword>
<dbReference type="PANTHER" id="PTHR38766">
    <property type="entry name" value="FLAGELLAR PROTEIN FLIO"/>
    <property type="match status" value="1"/>
</dbReference>
<dbReference type="PANTHER" id="PTHR38766:SF1">
    <property type="entry name" value="FLAGELLAR PROTEIN FLIO"/>
    <property type="match status" value="1"/>
</dbReference>
<accession>A0ABU0BBW1</accession>
<feature type="compositionally biased region" description="Low complexity" evidence="1">
    <location>
        <begin position="254"/>
        <end position="271"/>
    </location>
</feature>
<feature type="compositionally biased region" description="Low complexity" evidence="1">
    <location>
        <begin position="101"/>
        <end position="115"/>
    </location>
</feature>
<dbReference type="EMBL" id="JAUSUI010000004">
    <property type="protein sequence ID" value="MDQ0303316.1"/>
    <property type="molecule type" value="Genomic_DNA"/>
</dbReference>
<feature type="compositionally biased region" description="Basic and acidic residues" evidence="1">
    <location>
        <begin position="162"/>
        <end position="171"/>
    </location>
</feature>
<reference evidence="3 4" key="1">
    <citation type="submission" date="2023-07" db="EMBL/GenBank/DDBJ databases">
        <title>Genomic Encyclopedia of Type Strains, Phase IV (KMG-IV): sequencing the most valuable type-strain genomes for metagenomic binning, comparative biology and taxonomic classification.</title>
        <authorList>
            <person name="Goeker M."/>
        </authorList>
    </citation>
    <scope>NUCLEOTIDE SEQUENCE [LARGE SCALE GENOMIC DNA]</scope>
    <source>
        <strain evidence="3 4">DSM 2457</strain>
    </source>
</reference>
<keyword evidence="2" id="KW-1133">Transmembrane helix</keyword>
<evidence type="ECO:0008006" key="5">
    <source>
        <dbReference type="Google" id="ProtNLM"/>
    </source>
</evidence>
<name>A0ABU0BBW1_9HYPH</name>
<sequence length="473" mass="49529">MMDVLAGLGPYTVPILALAGLIVLAVLVVWLGRLTRRNRSQRMVAGHRLAVIDHIQIDQTRRLVLIQRDDVQHLVVLGGGSDFLVESGIAAVHARAPQHPPLAARAAEQARAPEPVRLPDTAPHHEPLRAEPARAPDHPPLDPHRFDPPRPGDLHRPAPRTEPLREPRPSREAPPPSPTAARPPRATPLPPEARGPVEPRPPTISRGPARDIGAEPAPLPPGPSMSQGPVAGPPFARRPLEPRAPEMAEAPRTSPLLAPLPHAPGAGPGSPRAEPVLGTSEPDTGTRVTVKVDPLFAGMAGHLEETLRRPPVADAEPFRPQVAPSPLGSPAFERALEKAIERPGRSAAPAPHAAPPSQGAMPVHAAPSAPIASSPAVAGPMAETAPVPPARAPLTGAPVVKPPVGAADAAAPEVRLDTNSENAPAVPAASVRAIDMFAPEIRLPDEAAAPLPGEDVDLFEEEMASLLGRNRRP</sequence>
<dbReference type="RefSeq" id="WP_307020025.1">
    <property type="nucleotide sequence ID" value="NZ_JAUSUI010000004.1"/>
</dbReference>
<feature type="region of interest" description="Disordered" evidence="1">
    <location>
        <begin position="341"/>
        <end position="389"/>
    </location>
</feature>
<evidence type="ECO:0000313" key="4">
    <source>
        <dbReference type="Proteomes" id="UP001224682"/>
    </source>
</evidence>
<evidence type="ECO:0000256" key="1">
    <source>
        <dbReference type="SAM" id="MobiDB-lite"/>
    </source>
</evidence>
<feature type="compositionally biased region" description="Pro residues" evidence="1">
    <location>
        <begin position="185"/>
        <end position="202"/>
    </location>
</feature>
<evidence type="ECO:0000313" key="3">
    <source>
        <dbReference type="EMBL" id="MDQ0303316.1"/>
    </source>
</evidence>